<name>A0A8H4R795_9HELO</name>
<evidence type="ECO:0000313" key="2">
    <source>
        <dbReference type="Proteomes" id="UP000566819"/>
    </source>
</evidence>
<reference evidence="1 2" key="1">
    <citation type="submission" date="2020-03" db="EMBL/GenBank/DDBJ databases">
        <title>Draft Genome Sequence of Cudoniella acicularis.</title>
        <authorList>
            <person name="Buettner E."/>
            <person name="Kellner H."/>
        </authorList>
    </citation>
    <scope>NUCLEOTIDE SEQUENCE [LARGE SCALE GENOMIC DNA]</scope>
    <source>
        <strain evidence="1 2">DSM 108380</strain>
    </source>
</reference>
<dbReference type="EMBL" id="JAAMPI010001572">
    <property type="protein sequence ID" value="KAF4624725.1"/>
    <property type="molecule type" value="Genomic_DNA"/>
</dbReference>
<accession>A0A8H4R795</accession>
<protein>
    <submittedName>
        <fullName evidence="1">Uncharacterized protein</fullName>
    </submittedName>
</protein>
<dbReference type="AlphaFoldDB" id="A0A8H4R795"/>
<gene>
    <name evidence="1" type="ORF">G7Y89_g13445</name>
</gene>
<dbReference type="Proteomes" id="UP000566819">
    <property type="component" value="Unassembled WGS sequence"/>
</dbReference>
<evidence type="ECO:0000313" key="1">
    <source>
        <dbReference type="EMBL" id="KAF4624725.1"/>
    </source>
</evidence>
<sequence>MAADNNQADITEVAAIDTTYQGKVESTIGTATITDKAAKAILTNIAVTDTESIIGWTTIIKQVSSEKTPKCLSSGTLFTAKATGYGTGVVADNSRSVRQDLNAMPKVAIVMAITEAEIGLMLGWTTIMPKAAVAMALEICDIAKLQMVSFMEVIRGGIIRQWKRD</sequence>
<proteinExistence type="predicted"/>
<comment type="caution">
    <text evidence="1">The sequence shown here is derived from an EMBL/GenBank/DDBJ whole genome shotgun (WGS) entry which is preliminary data.</text>
</comment>
<keyword evidence="2" id="KW-1185">Reference proteome</keyword>
<organism evidence="1 2">
    <name type="scientific">Cudoniella acicularis</name>
    <dbReference type="NCBI Taxonomy" id="354080"/>
    <lineage>
        <taxon>Eukaryota</taxon>
        <taxon>Fungi</taxon>
        <taxon>Dikarya</taxon>
        <taxon>Ascomycota</taxon>
        <taxon>Pezizomycotina</taxon>
        <taxon>Leotiomycetes</taxon>
        <taxon>Helotiales</taxon>
        <taxon>Tricladiaceae</taxon>
        <taxon>Cudoniella</taxon>
    </lineage>
</organism>